<keyword evidence="3" id="KW-1185">Reference proteome</keyword>
<dbReference type="RefSeq" id="WP_344123012.1">
    <property type="nucleotide sequence ID" value="NZ_BAAAOA010000029.1"/>
</dbReference>
<accession>A0ABN2KT93</accession>
<evidence type="ECO:0000313" key="2">
    <source>
        <dbReference type="EMBL" id="GAA1765460.1"/>
    </source>
</evidence>
<organism evidence="2 3">
    <name type="scientific">Kocuria aegyptia</name>
    <dbReference type="NCBI Taxonomy" id="330943"/>
    <lineage>
        <taxon>Bacteria</taxon>
        <taxon>Bacillati</taxon>
        <taxon>Actinomycetota</taxon>
        <taxon>Actinomycetes</taxon>
        <taxon>Micrococcales</taxon>
        <taxon>Micrococcaceae</taxon>
        <taxon>Kocuria</taxon>
    </lineage>
</organism>
<dbReference type="EMBL" id="BAAAOA010000029">
    <property type="protein sequence ID" value="GAA1765460.1"/>
    <property type="molecule type" value="Genomic_DNA"/>
</dbReference>
<comment type="caution">
    <text evidence="2">The sequence shown here is derived from an EMBL/GenBank/DDBJ whole genome shotgun (WGS) entry which is preliminary data.</text>
</comment>
<proteinExistence type="predicted"/>
<reference evidence="2 3" key="1">
    <citation type="journal article" date="2019" name="Int. J. Syst. Evol. Microbiol.">
        <title>The Global Catalogue of Microorganisms (GCM) 10K type strain sequencing project: providing services to taxonomists for standard genome sequencing and annotation.</title>
        <authorList>
            <consortium name="The Broad Institute Genomics Platform"/>
            <consortium name="The Broad Institute Genome Sequencing Center for Infectious Disease"/>
            <person name="Wu L."/>
            <person name="Ma J."/>
        </authorList>
    </citation>
    <scope>NUCLEOTIDE SEQUENCE [LARGE SCALE GENOMIC DNA]</scope>
    <source>
        <strain evidence="2 3">JCM 14735</strain>
    </source>
</reference>
<evidence type="ECO:0000256" key="1">
    <source>
        <dbReference type="SAM" id="MobiDB-lite"/>
    </source>
</evidence>
<protein>
    <submittedName>
        <fullName evidence="2">Uncharacterized protein</fullName>
    </submittedName>
</protein>
<name>A0ABN2KT93_9MICC</name>
<dbReference type="Proteomes" id="UP001501204">
    <property type="component" value="Unassembled WGS sequence"/>
</dbReference>
<feature type="region of interest" description="Disordered" evidence="1">
    <location>
        <begin position="49"/>
        <end position="77"/>
    </location>
</feature>
<evidence type="ECO:0000313" key="3">
    <source>
        <dbReference type="Proteomes" id="UP001501204"/>
    </source>
</evidence>
<gene>
    <name evidence="2" type="ORF">GCM10009767_25130</name>
</gene>
<feature type="region of interest" description="Disordered" evidence="1">
    <location>
        <begin position="1"/>
        <end position="22"/>
    </location>
</feature>
<sequence>MTRRDTASRVEAARAEGGTRVDVRAEDIPAGISAEEHAAGLASSPANLARRLQGRTGPGTVPPATRRPRGGSGAAGR</sequence>